<dbReference type="STRING" id="1123034.GCA_000685805_00121"/>
<evidence type="ECO:0000256" key="1">
    <source>
        <dbReference type="ARBA" id="ARBA00006354"/>
    </source>
</evidence>
<dbReference type="InterPro" id="IPR020568">
    <property type="entry name" value="Ribosomal_Su5_D2-typ_SF"/>
</dbReference>
<dbReference type="GO" id="GO:0003677">
    <property type="term" value="F:DNA binding"/>
    <property type="evidence" value="ECO:0007669"/>
    <property type="project" value="InterPro"/>
</dbReference>
<dbReference type="GO" id="GO:0005524">
    <property type="term" value="F:ATP binding"/>
    <property type="evidence" value="ECO:0007669"/>
    <property type="project" value="UniProtKB-KW"/>
</dbReference>
<dbReference type="InterPro" id="IPR000523">
    <property type="entry name" value="Mg_chelatse_chII-like_cat_dom"/>
</dbReference>
<dbReference type="EMBL" id="UGVC01000001">
    <property type="protein sequence ID" value="SUD92133.1"/>
    <property type="molecule type" value="Genomic_DNA"/>
</dbReference>
<evidence type="ECO:0000259" key="4">
    <source>
        <dbReference type="PROSITE" id="PS50051"/>
    </source>
</evidence>
<reference evidence="5 6" key="1">
    <citation type="submission" date="2018-06" db="EMBL/GenBank/DDBJ databases">
        <authorList>
            <consortium name="Pathogen Informatics"/>
            <person name="Doyle S."/>
        </authorList>
    </citation>
    <scope>NUCLEOTIDE SEQUENCE [LARGE SCALE GENOMIC DNA]</scope>
    <source>
        <strain evidence="5 6">NCTC10526</strain>
    </source>
</reference>
<name>A0A379LNK4_9GAMM</name>
<dbReference type="PANTHER" id="PTHR32039">
    <property type="entry name" value="MAGNESIUM-CHELATASE SUBUNIT CHLI"/>
    <property type="match status" value="1"/>
</dbReference>
<evidence type="ECO:0000256" key="2">
    <source>
        <dbReference type="ARBA" id="ARBA00022741"/>
    </source>
</evidence>
<accession>A0A379LNK4</accession>
<comment type="similarity">
    <text evidence="1">Belongs to the Mg-chelatase subunits D/I family. ComM subfamily.</text>
</comment>
<protein>
    <submittedName>
        <fullName evidence="5">Competence protein ComM</fullName>
    </submittedName>
</protein>
<evidence type="ECO:0000313" key="5">
    <source>
        <dbReference type="EMBL" id="SUD92133.1"/>
    </source>
</evidence>
<dbReference type="InterPro" id="IPR001208">
    <property type="entry name" value="MCM_dom"/>
</dbReference>
<dbReference type="CDD" id="cd00009">
    <property type="entry name" value="AAA"/>
    <property type="match status" value="1"/>
</dbReference>
<organism evidence="5 6">
    <name type="scientific">Psychrobacter phenylpyruvicus</name>
    <dbReference type="NCBI Taxonomy" id="29432"/>
    <lineage>
        <taxon>Bacteria</taxon>
        <taxon>Pseudomonadati</taxon>
        <taxon>Pseudomonadota</taxon>
        <taxon>Gammaproteobacteria</taxon>
        <taxon>Moraxellales</taxon>
        <taxon>Moraxellaceae</taxon>
        <taxon>Psychrobacter</taxon>
    </lineage>
</organism>
<keyword evidence="6" id="KW-1185">Reference proteome</keyword>
<dbReference type="Pfam" id="PF13335">
    <property type="entry name" value="Mg_chelatase_C"/>
    <property type="match status" value="1"/>
</dbReference>
<dbReference type="Gene3D" id="3.30.230.10">
    <property type="match status" value="1"/>
</dbReference>
<sequence>MSFAQVHTRSVVGLHAPKVMVEVHLSQGLPALTIVGLPEAAVRESKDRVRSALINSNFQFPNRRLTINLAPADLPKEGARLDLPIAMGILAASGQVEPQWLEDYEFIGELALNGDLRSIAGGLAVARAIKTDSNQRKKQGNNSSKAIHKTRKLMVPAGNGIESSRVKGIEVYAANNLIEVCEHLQVENRVSSQGKATSLTEMPKGLLKAVVSKLPVVNASYKVDLADVKGQHHARRALEIAAAGGHSLLFTGPPGSGKTLMAARLPTILPDLNDEEALEVASTYSVANTEYQYGSRPFREIHHTISAVALVGGGSRPKPGEITLANKGVLFLDEMPEFDRKVLEVLRQPLESKQITISRANQQATFPANFQLVAAMNPCPCGYHGDPSNRCHCRPEQIQRYQDKISGPLLDRIDLQVSVPALPISDLQNSQPGEASQTVRTRVTRAYKRQQERQNKPNCELTPSEMDEHITLGDSEKQLLAMAQSKLNLSARGYHRLLRVARTIADLANSTDIKTPHLSEALSYRGG</sequence>
<dbReference type="InterPro" id="IPR003593">
    <property type="entry name" value="AAA+_ATPase"/>
</dbReference>
<gene>
    <name evidence="5" type="primary">comM</name>
    <name evidence="5" type="ORF">NCTC10526_02514</name>
</gene>
<dbReference type="InterPro" id="IPR025158">
    <property type="entry name" value="Mg_chelat-rel_C"/>
</dbReference>
<dbReference type="Pfam" id="PF01078">
    <property type="entry name" value="Mg_chelatase"/>
    <property type="match status" value="1"/>
</dbReference>
<dbReference type="InterPro" id="IPR004482">
    <property type="entry name" value="Mg_chelat-rel"/>
</dbReference>
<dbReference type="InterPro" id="IPR014721">
    <property type="entry name" value="Ribsml_uS5_D2-typ_fold_subgr"/>
</dbReference>
<dbReference type="AlphaFoldDB" id="A0A379LNK4"/>
<dbReference type="RefSeq" id="WP_028857812.1">
    <property type="nucleotide sequence ID" value="NZ_CAJHAQ010000001.1"/>
</dbReference>
<dbReference type="PROSITE" id="PS50051">
    <property type="entry name" value="MCM_2"/>
    <property type="match status" value="1"/>
</dbReference>
<evidence type="ECO:0000256" key="3">
    <source>
        <dbReference type="ARBA" id="ARBA00022840"/>
    </source>
</evidence>
<dbReference type="SUPFAM" id="SSF52540">
    <property type="entry name" value="P-loop containing nucleoside triphosphate hydrolases"/>
    <property type="match status" value="1"/>
</dbReference>
<dbReference type="SMART" id="SM00382">
    <property type="entry name" value="AAA"/>
    <property type="match status" value="1"/>
</dbReference>
<dbReference type="InterPro" id="IPR027417">
    <property type="entry name" value="P-loop_NTPase"/>
</dbReference>
<dbReference type="SUPFAM" id="SSF54211">
    <property type="entry name" value="Ribosomal protein S5 domain 2-like"/>
    <property type="match status" value="1"/>
</dbReference>
<keyword evidence="2" id="KW-0547">Nucleotide-binding</keyword>
<dbReference type="PANTHER" id="PTHR32039:SF7">
    <property type="entry name" value="COMPETENCE PROTEIN COMM"/>
    <property type="match status" value="1"/>
</dbReference>
<evidence type="ECO:0000313" key="6">
    <source>
        <dbReference type="Proteomes" id="UP000254123"/>
    </source>
</evidence>
<dbReference type="NCBIfam" id="TIGR00368">
    <property type="entry name" value="YifB family Mg chelatase-like AAA ATPase"/>
    <property type="match status" value="1"/>
</dbReference>
<dbReference type="Gene3D" id="3.40.50.300">
    <property type="entry name" value="P-loop containing nucleotide triphosphate hydrolases"/>
    <property type="match status" value="1"/>
</dbReference>
<feature type="domain" description="MCM C-terminal AAA(+) ATPase" evidence="4">
    <location>
        <begin position="320"/>
        <end position="415"/>
    </location>
</feature>
<proteinExistence type="inferred from homology"/>
<dbReference type="Pfam" id="PF13541">
    <property type="entry name" value="ChlI"/>
    <property type="match status" value="1"/>
</dbReference>
<dbReference type="Proteomes" id="UP000254123">
    <property type="component" value="Unassembled WGS sequence"/>
</dbReference>
<dbReference type="PRINTS" id="PR01657">
    <property type="entry name" value="MCMFAMILY"/>
</dbReference>
<keyword evidence="3" id="KW-0067">ATP-binding</keyword>
<dbReference type="InterPro" id="IPR045006">
    <property type="entry name" value="CHLI-like"/>
</dbReference>